<evidence type="ECO:0000256" key="1">
    <source>
        <dbReference type="ARBA" id="ARBA00004651"/>
    </source>
</evidence>
<dbReference type="InterPro" id="IPR027379">
    <property type="entry name" value="CLS_N"/>
</dbReference>
<comment type="subcellular location">
    <subcellularLocation>
        <location evidence="1">Cell membrane</location>
        <topology evidence="1">Multi-pass membrane protein</topology>
    </subcellularLocation>
</comment>
<keyword evidence="5 7" id="KW-0472">Membrane</keyword>
<feature type="compositionally biased region" description="Basic and acidic residues" evidence="6">
    <location>
        <begin position="82"/>
        <end position="94"/>
    </location>
</feature>
<keyword evidence="10" id="KW-1185">Reference proteome</keyword>
<proteinExistence type="predicted"/>
<dbReference type="RefSeq" id="WP_307494057.1">
    <property type="nucleotide sequence ID" value="NZ_JAUSVB010000005.1"/>
</dbReference>
<feature type="transmembrane region" description="Helical" evidence="7">
    <location>
        <begin position="34"/>
        <end position="54"/>
    </location>
</feature>
<gene>
    <name evidence="9" type="ORF">J2X26_003583</name>
</gene>
<feature type="domain" description="Cardiolipin synthase N-terminal" evidence="8">
    <location>
        <begin position="12"/>
        <end position="55"/>
    </location>
</feature>
<reference evidence="9 10" key="1">
    <citation type="submission" date="2023-07" db="EMBL/GenBank/DDBJ databases">
        <title>Sorghum-associated microbial communities from plants grown in Nebraska, USA.</title>
        <authorList>
            <person name="Schachtman D."/>
        </authorList>
    </citation>
    <scope>NUCLEOTIDE SEQUENCE [LARGE SCALE GENOMIC DNA]</scope>
    <source>
        <strain evidence="9 10">BE332</strain>
    </source>
</reference>
<evidence type="ECO:0000256" key="3">
    <source>
        <dbReference type="ARBA" id="ARBA00022692"/>
    </source>
</evidence>
<keyword evidence="2" id="KW-1003">Cell membrane</keyword>
<evidence type="ECO:0000313" key="9">
    <source>
        <dbReference type="EMBL" id="MDQ0375253.1"/>
    </source>
</evidence>
<evidence type="ECO:0000256" key="4">
    <source>
        <dbReference type="ARBA" id="ARBA00022989"/>
    </source>
</evidence>
<evidence type="ECO:0000256" key="2">
    <source>
        <dbReference type="ARBA" id="ARBA00022475"/>
    </source>
</evidence>
<name>A0ABU0EIZ1_9CELL</name>
<protein>
    <submittedName>
        <fullName evidence="9">Heme/copper-type cytochrome/quinol oxidase subunit 2</fullName>
    </submittedName>
</protein>
<dbReference type="Pfam" id="PF13396">
    <property type="entry name" value="PLDc_N"/>
    <property type="match status" value="1"/>
</dbReference>
<keyword evidence="3 7" id="KW-0812">Transmembrane</keyword>
<evidence type="ECO:0000256" key="7">
    <source>
        <dbReference type="SAM" id="Phobius"/>
    </source>
</evidence>
<dbReference type="Proteomes" id="UP001239626">
    <property type="component" value="Unassembled WGS sequence"/>
</dbReference>
<evidence type="ECO:0000256" key="5">
    <source>
        <dbReference type="ARBA" id="ARBA00023136"/>
    </source>
</evidence>
<evidence type="ECO:0000313" key="10">
    <source>
        <dbReference type="Proteomes" id="UP001239626"/>
    </source>
</evidence>
<feature type="compositionally biased region" description="Low complexity" evidence="6">
    <location>
        <begin position="95"/>
        <end position="106"/>
    </location>
</feature>
<accession>A0ABU0EIZ1</accession>
<organism evidence="9 10">
    <name type="scientific">Cellulomonas humilata</name>
    <dbReference type="NCBI Taxonomy" id="144055"/>
    <lineage>
        <taxon>Bacteria</taxon>
        <taxon>Bacillati</taxon>
        <taxon>Actinomycetota</taxon>
        <taxon>Actinomycetes</taxon>
        <taxon>Micrococcales</taxon>
        <taxon>Cellulomonadaceae</taxon>
        <taxon>Cellulomonas</taxon>
    </lineage>
</organism>
<keyword evidence="4 7" id="KW-1133">Transmembrane helix</keyword>
<evidence type="ECO:0000259" key="8">
    <source>
        <dbReference type="Pfam" id="PF13396"/>
    </source>
</evidence>
<dbReference type="EMBL" id="JAUSVB010000005">
    <property type="protein sequence ID" value="MDQ0375253.1"/>
    <property type="molecule type" value="Genomic_DNA"/>
</dbReference>
<comment type="caution">
    <text evidence="9">The sequence shown here is derived from an EMBL/GenBank/DDBJ whole genome shotgun (WGS) entry which is preliminary data.</text>
</comment>
<feature type="region of interest" description="Disordered" evidence="6">
    <location>
        <begin position="60"/>
        <end position="106"/>
    </location>
</feature>
<evidence type="ECO:0000256" key="6">
    <source>
        <dbReference type="SAM" id="MobiDB-lite"/>
    </source>
</evidence>
<sequence>MRNLAVLVVIGLIVYCVIDVIRSTDDERLGVHPIFWVALILVVPLIGALVWLAVRWSRRTAGGPDTSSRNRRATGPDDDPDFLSRLDDDRRRADPGASDDAPPSAT</sequence>